<sequence length="133" mass="15144">MGLNKWFLINKLRTAVKKISFLLNLNLNRFCIASMITTAPSSSSRLSFRNRALGLQAAYVDGADWNSDSEPGSTPGSSHSSSRLVRTESCPSSEDDIDSRAEMFIANFYRQLRMERQVSLELRYPRDRRDYSP</sequence>
<evidence type="ECO:0000256" key="1">
    <source>
        <dbReference type="SAM" id="MobiDB-lite"/>
    </source>
</evidence>
<dbReference type="EnsemblPlants" id="Kaladp0809s0085.1.v1.1">
    <property type="protein sequence ID" value="Kaladp0809s0085.1.v1.1.CDS.1"/>
    <property type="gene ID" value="Kaladp0809s0085.v1.1"/>
</dbReference>
<protein>
    <submittedName>
        <fullName evidence="2">Uncharacterized protein</fullName>
    </submittedName>
</protein>
<feature type="region of interest" description="Disordered" evidence="1">
    <location>
        <begin position="64"/>
        <end position="95"/>
    </location>
</feature>
<reference evidence="2" key="1">
    <citation type="submission" date="2021-01" db="UniProtKB">
        <authorList>
            <consortium name="EnsemblPlants"/>
        </authorList>
    </citation>
    <scope>IDENTIFICATION</scope>
</reference>
<evidence type="ECO:0000313" key="2">
    <source>
        <dbReference type="EnsemblPlants" id="Kaladp0809s0085.1.v1.1.CDS.1"/>
    </source>
</evidence>
<dbReference type="Proteomes" id="UP000594263">
    <property type="component" value="Unplaced"/>
</dbReference>
<name>A0A7N0VIG6_KALFE</name>
<proteinExistence type="predicted"/>
<dbReference type="Gramene" id="Kaladp0809s0085.1.v1.1">
    <property type="protein sequence ID" value="Kaladp0809s0085.1.v1.1.CDS.1"/>
    <property type="gene ID" value="Kaladp0809s0085.v1.1"/>
</dbReference>
<accession>A0A7N0VIG6</accession>
<dbReference type="InterPro" id="IPR008480">
    <property type="entry name" value="DUF761_pln"/>
</dbReference>
<feature type="compositionally biased region" description="Low complexity" evidence="1">
    <location>
        <begin position="69"/>
        <end position="82"/>
    </location>
</feature>
<evidence type="ECO:0000313" key="3">
    <source>
        <dbReference type="Proteomes" id="UP000594263"/>
    </source>
</evidence>
<dbReference type="Pfam" id="PF05553">
    <property type="entry name" value="DUF761"/>
    <property type="match status" value="1"/>
</dbReference>
<organism evidence="2 3">
    <name type="scientific">Kalanchoe fedtschenkoi</name>
    <name type="common">Lavender scallops</name>
    <name type="synonym">South American air plant</name>
    <dbReference type="NCBI Taxonomy" id="63787"/>
    <lineage>
        <taxon>Eukaryota</taxon>
        <taxon>Viridiplantae</taxon>
        <taxon>Streptophyta</taxon>
        <taxon>Embryophyta</taxon>
        <taxon>Tracheophyta</taxon>
        <taxon>Spermatophyta</taxon>
        <taxon>Magnoliopsida</taxon>
        <taxon>eudicotyledons</taxon>
        <taxon>Gunneridae</taxon>
        <taxon>Pentapetalae</taxon>
        <taxon>Saxifragales</taxon>
        <taxon>Crassulaceae</taxon>
        <taxon>Kalanchoe</taxon>
    </lineage>
</organism>
<keyword evidence="3" id="KW-1185">Reference proteome</keyword>
<dbReference type="AlphaFoldDB" id="A0A7N0VIG6"/>